<keyword evidence="1" id="KW-1133">Transmembrane helix</keyword>
<sequence length="503" mass="57994">MINTVLQIAVLIICEKTSYIPYIINFLFMLIKERMPRMPTMSAKAKSEGFKVAKDACSNRIGIGNVYSDFIFFGCWNNINCENEKEYIYRDIVLDYIRDNEIDIMQLYIAGDNWYQNVVKIKDANFKVYLTDILTTGYDKIYAMNKEVYIAVGNHDEDEDRDDVKSGDAKSVDTKNTLIARLLKKDCNLNTQKYYLKLIKDRALRENTEPPTLELLYLLAMKNELTDNYMCENGVYIYTDNIGVRYNKGNIVIIINTNRLYTEGLKYVRSIQAVIRRVLLNVESYQGNEQIFVMGHIPLFSFKSDAIKPQKIDDEIIVGLFNLFAKNRIIYICADTHNFSIMKIQLGNKVVIQITAGTGGADPDVLNSEYTNTAKECYVNTAKHKFHIRAFALNPYGYVSIRKATGYNYMVCYKQIIKEGVVGMSGNQSVKEYTYKISSGDCAFEKETQHIYNLKIDKYSKTNICQRTPKYITTLKPTIMCYKKEKKDKNKTLTTNKSKVKVI</sequence>
<evidence type="ECO:0000256" key="1">
    <source>
        <dbReference type="SAM" id="Phobius"/>
    </source>
</evidence>
<name>A0A6C0LNW4_9ZZZZ</name>
<protein>
    <recommendedName>
        <fullName evidence="3">Calcineurin-like phosphoesterase domain-containing protein</fullName>
    </recommendedName>
</protein>
<dbReference type="AlphaFoldDB" id="A0A6C0LNW4"/>
<dbReference type="SUPFAM" id="SSF56300">
    <property type="entry name" value="Metallo-dependent phosphatases"/>
    <property type="match status" value="1"/>
</dbReference>
<evidence type="ECO:0008006" key="3">
    <source>
        <dbReference type="Google" id="ProtNLM"/>
    </source>
</evidence>
<keyword evidence="1" id="KW-0812">Transmembrane</keyword>
<dbReference type="Gene3D" id="3.60.21.10">
    <property type="match status" value="1"/>
</dbReference>
<organism evidence="2">
    <name type="scientific">viral metagenome</name>
    <dbReference type="NCBI Taxonomy" id="1070528"/>
    <lineage>
        <taxon>unclassified sequences</taxon>
        <taxon>metagenomes</taxon>
        <taxon>organismal metagenomes</taxon>
    </lineage>
</organism>
<dbReference type="InterPro" id="IPR029052">
    <property type="entry name" value="Metallo-depent_PP-like"/>
</dbReference>
<feature type="transmembrane region" description="Helical" evidence="1">
    <location>
        <begin position="6"/>
        <end position="31"/>
    </location>
</feature>
<accession>A0A6C0LNW4</accession>
<evidence type="ECO:0000313" key="2">
    <source>
        <dbReference type="EMBL" id="QHU31264.1"/>
    </source>
</evidence>
<keyword evidence="1" id="KW-0472">Membrane</keyword>
<proteinExistence type="predicted"/>
<reference evidence="2" key="1">
    <citation type="journal article" date="2020" name="Nature">
        <title>Giant virus diversity and host interactions through global metagenomics.</title>
        <authorList>
            <person name="Schulz F."/>
            <person name="Roux S."/>
            <person name="Paez-Espino D."/>
            <person name="Jungbluth S."/>
            <person name="Walsh D.A."/>
            <person name="Denef V.J."/>
            <person name="McMahon K.D."/>
            <person name="Konstantinidis K.T."/>
            <person name="Eloe-Fadrosh E.A."/>
            <person name="Kyrpides N.C."/>
            <person name="Woyke T."/>
        </authorList>
    </citation>
    <scope>NUCLEOTIDE SEQUENCE</scope>
    <source>
        <strain evidence="2">GVMAG-M-3300027963-21</strain>
    </source>
</reference>
<dbReference type="EMBL" id="MN740525">
    <property type="protein sequence ID" value="QHU31264.1"/>
    <property type="molecule type" value="Genomic_DNA"/>
</dbReference>